<sequence>MGEVLQLRVPAIKLGHDDVILVPRETNTEAARAVLARPSLHTENMMRAACIWLRDNSDWIDQERARHVLKMLDRQKIEDASWAREKREMYIIGLFAAICLIGIAIFDAAWGAHLAAGVAR</sequence>
<accession>A0AA37U382</accession>
<gene>
    <name evidence="2" type="ORF">GCM10010873_16230</name>
</gene>
<keyword evidence="1" id="KW-1133">Transmembrane helix</keyword>
<dbReference type="EMBL" id="BSPP01000005">
    <property type="protein sequence ID" value="GLS86649.1"/>
    <property type="molecule type" value="Genomic_DNA"/>
</dbReference>
<comment type="caution">
    <text evidence="2">The sequence shown here is derived from an EMBL/GenBank/DDBJ whole genome shotgun (WGS) entry which is preliminary data.</text>
</comment>
<evidence type="ECO:0000313" key="2">
    <source>
        <dbReference type="EMBL" id="GLS86649.1"/>
    </source>
</evidence>
<protein>
    <submittedName>
        <fullName evidence="2">Uncharacterized protein</fullName>
    </submittedName>
</protein>
<proteinExistence type="predicted"/>
<dbReference type="RefSeq" id="WP_284324866.1">
    <property type="nucleotide sequence ID" value="NZ_BSPP01000005.1"/>
</dbReference>
<keyword evidence="1" id="KW-0812">Transmembrane</keyword>
<dbReference type="AlphaFoldDB" id="A0AA37U382"/>
<evidence type="ECO:0000256" key="1">
    <source>
        <dbReference type="SAM" id="Phobius"/>
    </source>
</evidence>
<reference evidence="2 3" key="1">
    <citation type="journal article" date="2014" name="Int. J. Syst. Evol. Microbiol.">
        <title>Complete genome sequence of Corynebacterium casei LMG S-19264T (=DSM 44701T), isolated from a smear-ripened cheese.</title>
        <authorList>
            <consortium name="US DOE Joint Genome Institute (JGI-PGF)"/>
            <person name="Walter F."/>
            <person name="Albersmeier A."/>
            <person name="Kalinowski J."/>
            <person name="Ruckert C."/>
        </authorList>
    </citation>
    <scope>NUCLEOTIDE SEQUENCE [LARGE SCALE GENOMIC DNA]</scope>
    <source>
        <strain evidence="2 3">NBRC 111766</strain>
    </source>
</reference>
<organism evidence="2 3">
    <name type="scientific">Cypionkella aquatica</name>
    <dbReference type="NCBI Taxonomy" id="1756042"/>
    <lineage>
        <taxon>Bacteria</taxon>
        <taxon>Pseudomonadati</taxon>
        <taxon>Pseudomonadota</taxon>
        <taxon>Alphaproteobacteria</taxon>
        <taxon>Rhodobacterales</taxon>
        <taxon>Paracoccaceae</taxon>
        <taxon>Cypionkella</taxon>
    </lineage>
</organism>
<feature type="transmembrane region" description="Helical" evidence="1">
    <location>
        <begin position="90"/>
        <end position="112"/>
    </location>
</feature>
<keyword evidence="1" id="KW-0472">Membrane</keyword>
<evidence type="ECO:0000313" key="3">
    <source>
        <dbReference type="Proteomes" id="UP001157355"/>
    </source>
</evidence>
<dbReference type="Proteomes" id="UP001157355">
    <property type="component" value="Unassembled WGS sequence"/>
</dbReference>
<keyword evidence="3" id="KW-1185">Reference proteome</keyword>
<name>A0AA37U382_9RHOB</name>